<dbReference type="SUPFAM" id="SSF82171">
    <property type="entry name" value="DPP6 N-terminal domain-like"/>
    <property type="match status" value="1"/>
</dbReference>
<dbReference type="Pfam" id="PF07676">
    <property type="entry name" value="PD40"/>
    <property type="match status" value="2"/>
</dbReference>
<dbReference type="EMBL" id="CP050861">
    <property type="protein sequence ID" value="UTD15957.1"/>
    <property type="molecule type" value="Genomic_DNA"/>
</dbReference>
<gene>
    <name evidence="2" type="ORF">HER15_10945</name>
</gene>
<name>A0AAE9SFV4_9FLAO</name>
<keyword evidence="1" id="KW-0732">Signal</keyword>
<organism evidence="2 3">
    <name type="scientific">Tenacibaculum mesophilum</name>
    <dbReference type="NCBI Taxonomy" id="104268"/>
    <lineage>
        <taxon>Bacteria</taxon>
        <taxon>Pseudomonadati</taxon>
        <taxon>Bacteroidota</taxon>
        <taxon>Flavobacteriia</taxon>
        <taxon>Flavobacteriales</taxon>
        <taxon>Flavobacteriaceae</taxon>
        <taxon>Tenacibaculum</taxon>
    </lineage>
</organism>
<accession>A0AAE9SFV4</accession>
<dbReference type="RefSeq" id="WP_159488553.1">
    <property type="nucleotide sequence ID" value="NZ_CP050861.1"/>
</dbReference>
<reference evidence="2" key="1">
    <citation type="submission" date="2020-04" db="EMBL/GenBank/DDBJ databases">
        <title>Tenacibaculum mesophilum bac2.</title>
        <authorList>
            <person name="Li M."/>
        </authorList>
    </citation>
    <scope>NUCLEOTIDE SEQUENCE</scope>
    <source>
        <strain evidence="2">Bac2</strain>
    </source>
</reference>
<feature type="chain" id="PRO_5042187130" description="WD40-like Beta Propeller Repeat" evidence="1">
    <location>
        <begin position="18"/>
        <end position="306"/>
    </location>
</feature>
<evidence type="ECO:0008006" key="4">
    <source>
        <dbReference type="Google" id="ProtNLM"/>
    </source>
</evidence>
<evidence type="ECO:0000313" key="3">
    <source>
        <dbReference type="Proteomes" id="UP001056837"/>
    </source>
</evidence>
<dbReference type="InterPro" id="IPR011042">
    <property type="entry name" value="6-blade_b-propeller_TolB-like"/>
</dbReference>
<protein>
    <recommendedName>
        <fullName evidence="4">WD40-like Beta Propeller Repeat</fullName>
    </recommendedName>
</protein>
<feature type="signal peptide" evidence="1">
    <location>
        <begin position="1"/>
        <end position="17"/>
    </location>
</feature>
<sequence>MKKIGFLFLFVSCFSFAQEPKLFHPELFSDLPNVRDFSISKNQDEFYFTVESYLKEYSFIAFSKKVNGKWQKPGVVNFSGRHKDLEPFLSPDGLKLFFASNRKNNTSGEVKKDMDIWYVTRESFSHDWSKPINIGSPVNTPADEFYPSVTKKGDLFFTAEYENSKGKEDIYVSRLINGVYSKPVSLGPGVNSEKYEFNAFVAPDESFIIFTSYGRKDDLGRGDLYISKKGRNNEWLASRHLTNINSNKLDYCPFVDLSSNKIYYTTNKSKISNKLSKKKSLDEIINFIKNTPNGLSRIYVTYFHKK</sequence>
<dbReference type="InterPro" id="IPR011659">
    <property type="entry name" value="WD40"/>
</dbReference>
<evidence type="ECO:0000256" key="1">
    <source>
        <dbReference type="SAM" id="SignalP"/>
    </source>
</evidence>
<dbReference type="Gene3D" id="2.120.10.30">
    <property type="entry name" value="TolB, C-terminal domain"/>
    <property type="match status" value="1"/>
</dbReference>
<evidence type="ECO:0000313" key="2">
    <source>
        <dbReference type="EMBL" id="UTD15957.1"/>
    </source>
</evidence>
<proteinExistence type="predicted"/>
<dbReference type="Proteomes" id="UP001056837">
    <property type="component" value="Chromosome"/>
</dbReference>
<dbReference type="AlphaFoldDB" id="A0AAE9SFV4"/>